<dbReference type="GO" id="GO:0051537">
    <property type="term" value="F:2 iron, 2 sulfur cluster binding"/>
    <property type="evidence" value="ECO:0007669"/>
    <property type="project" value="UniProtKB-KW"/>
</dbReference>
<evidence type="ECO:0000256" key="5">
    <source>
        <dbReference type="ARBA" id="ARBA00023004"/>
    </source>
</evidence>
<dbReference type="PANTHER" id="PTHR21266">
    <property type="entry name" value="IRON-SULFUR DOMAIN CONTAINING PROTEIN"/>
    <property type="match status" value="1"/>
</dbReference>
<evidence type="ECO:0000256" key="1">
    <source>
        <dbReference type="ARBA" id="ARBA00022714"/>
    </source>
</evidence>
<dbReference type="InterPro" id="IPR017941">
    <property type="entry name" value="Rieske_2Fe-2S"/>
</dbReference>
<keyword evidence="7" id="KW-0175">Coiled coil</keyword>
<dbReference type="PANTHER" id="PTHR21266:SF19">
    <property type="entry name" value="CHLOROPHYLLIDE A OXYGENASE, CHLOROPLASTIC"/>
    <property type="match status" value="1"/>
</dbReference>
<evidence type="ECO:0000256" key="6">
    <source>
        <dbReference type="ARBA" id="ARBA00023014"/>
    </source>
</evidence>
<dbReference type="Pfam" id="PF00355">
    <property type="entry name" value="Rieske"/>
    <property type="match status" value="1"/>
</dbReference>
<name>A0ABD3DJR2_9LAMI</name>
<comment type="caution">
    <text evidence="10">The sequence shown here is derived from an EMBL/GenBank/DDBJ whole genome shotgun (WGS) entry which is preliminary data.</text>
</comment>
<dbReference type="InterPro" id="IPR036922">
    <property type="entry name" value="Rieske_2Fe-2S_sf"/>
</dbReference>
<organism evidence="10 11">
    <name type="scientific">Castilleja foliolosa</name>
    <dbReference type="NCBI Taxonomy" id="1961234"/>
    <lineage>
        <taxon>Eukaryota</taxon>
        <taxon>Viridiplantae</taxon>
        <taxon>Streptophyta</taxon>
        <taxon>Embryophyta</taxon>
        <taxon>Tracheophyta</taxon>
        <taxon>Spermatophyta</taxon>
        <taxon>Magnoliopsida</taxon>
        <taxon>eudicotyledons</taxon>
        <taxon>Gunneridae</taxon>
        <taxon>Pentapetalae</taxon>
        <taxon>asterids</taxon>
        <taxon>lamiids</taxon>
        <taxon>Lamiales</taxon>
        <taxon>Orobanchaceae</taxon>
        <taxon>Pedicularideae</taxon>
        <taxon>Castillejinae</taxon>
        <taxon>Castilleja</taxon>
    </lineage>
</organism>
<keyword evidence="11" id="KW-1185">Reference proteome</keyword>
<accession>A0ABD3DJR2</accession>
<protein>
    <recommendedName>
        <fullName evidence="9">Rieske domain-containing protein</fullName>
    </recommendedName>
</protein>
<proteinExistence type="predicted"/>
<dbReference type="AlphaFoldDB" id="A0ABD3DJR2"/>
<dbReference type="SUPFAM" id="SSF55961">
    <property type="entry name" value="Bet v1-like"/>
    <property type="match status" value="1"/>
</dbReference>
<dbReference type="Proteomes" id="UP001632038">
    <property type="component" value="Unassembled WGS sequence"/>
</dbReference>
<keyword evidence="2" id="KW-0479">Metal-binding</keyword>
<evidence type="ECO:0000256" key="7">
    <source>
        <dbReference type="SAM" id="Coils"/>
    </source>
</evidence>
<dbReference type="InterPro" id="IPR050584">
    <property type="entry name" value="Cholesterol_7-desaturase"/>
</dbReference>
<evidence type="ECO:0000256" key="4">
    <source>
        <dbReference type="ARBA" id="ARBA00023002"/>
    </source>
</evidence>
<evidence type="ECO:0000313" key="10">
    <source>
        <dbReference type="EMBL" id="KAL3641259.1"/>
    </source>
</evidence>
<dbReference type="EMBL" id="JAVIJP010000017">
    <property type="protein sequence ID" value="KAL3641259.1"/>
    <property type="molecule type" value="Genomic_DNA"/>
</dbReference>
<sequence>MSSIATAAALSLPISLSRSNKFNSKRCVKGGFRVFAILGDENGLDERKWMTLFDVEDPRSKVPQHINNNNSNNKSKFLDMNEALEVARFDLQYCDWKARQDVLAIMLLHEKVVEVLNPLAREFKSIGTLRKELAVLQEELSQAHNQVHISEARVSTALDKLAYMETLVNDKIVQDRKTTEIDVFLPTPSTSTESLETTRSRKSRKNLNVSGPVQPYHDQLKNFWYPVAFTADLKDDTMVPIDCFEEPWVLFRGKDGKPGCVQNTCAHRACPLHLGSVNEGRIQCPYHGWEYSTDGKCEKMPSTKKLNVKIKALPCFEQEGMIWIWPGNDPPTANVPSLLPPPGFQIHAEIVMELPVEHGLLLDNLLDLAHAPFTHTSTFAKGWSVPRLGEFLDTGIGSARLLGPVSDRHGIPTALHGTIDDRHLEAREIRRAEHKRVFNASSPTSRLFALVETENEAVVQNVARFRPYTQARPFHGALVETFRRKVLNEDLRLVQGQQERMLNGANVWNWPVSYDKLGVRYRQWRDAIEQGSKQLPFTKSP</sequence>
<dbReference type="CDD" id="cd04337">
    <property type="entry name" value="Rieske_RO_Alpha_Cao"/>
    <property type="match status" value="1"/>
</dbReference>
<dbReference type="Gene3D" id="2.102.10.10">
    <property type="entry name" value="Rieske [2Fe-2S] iron-sulphur domain"/>
    <property type="match status" value="1"/>
</dbReference>
<dbReference type="PROSITE" id="PS51296">
    <property type="entry name" value="RIESKE"/>
    <property type="match status" value="1"/>
</dbReference>
<evidence type="ECO:0000256" key="3">
    <source>
        <dbReference type="ARBA" id="ARBA00022946"/>
    </source>
</evidence>
<dbReference type="Gene3D" id="3.90.380.10">
    <property type="entry name" value="Naphthalene 1,2-dioxygenase Alpha Subunit, Chain A, domain 1"/>
    <property type="match status" value="2"/>
</dbReference>
<dbReference type="GO" id="GO:0016491">
    <property type="term" value="F:oxidoreductase activity"/>
    <property type="evidence" value="ECO:0007669"/>
    <property type="project" value="UniProtKB-KW"/>
</dbReference>
<evidence type="ECO:0000313" key="11">
    <source>
        <dbReference type="Proteomes" id="UP001632038"/>
    </source>
</evidence>
<dbReference type="SUPFAM" id="SSF50022">
    <property type="entry name" value="ISP domain"/>
    <property type="match status" value="1"/>
</dbReference>
<keyword evidence="5" id="KW-0408">Iron</keyword>
<reference evidence="11" key="1">
    <citation type="journal article" date="2024" name="IScience">
        <title>Strigolactones Initiate the Formation of Haustorium-like Structures in Castilleja.</title>
        <authorList>
            <person name="Buerger M."/>
            <person name="Peterson D."/>
            <person name="Chory J."/>
        </authorList>
    </citation>
    <scope>NUCLEOTIDE SEQUENCE [LARGE SCALE GENOMIC DNA]</scope>
</reference>
<dbReference type="PROSITE" id="PS00570">
    <property type="entry name" value="RING_HYDROXYL_ALPHA"/>
    <property type="match status" value="1"/>
</dbReference>
<keyword evidence="1" id="KW-0001">2Fe-2S</keyword>
<dbReference type="InterPro" id="IPR015881">
    <property type="entry name" value="ARHD_Rieske_2Fe_2S"/>
</dbReference>
<feature type="region of interest" description="Disordered" evidence="8">
    <location>
        <begin position="189"/>
        <end position="210"/>
    </location>
</feature>
<keyword evidence="3" id="KW-0809">Transit peptide</keyword>
<dbReference type="InterPro" id="IPR044043">
    <property type="entry name" value="VanA_C_cat"/>
</dbReference>
<gene>
    <name evidence="10" type="ORF">CASFOL_016227</name>
</gene>
<evidence type="ECO:0000259" key="9">
    <source>
        <dbReference type="PROSITE" id="PS51296"/>
    </source>
</evidence>
<keyword evidence="4" id="KW-0560">Oxidoreductase</keyword>
<evidence type="ECO:0000256" key="2">
    <source>
        <dbReference type="ARBA" id="ARBA00022723"/>
    </source>
</evidence>
<dbReference type="GO" id="GO:0046872">
    <property type="term" value="F:metal ion binding"/>
    <property type="evidence" value="ECO:0007669"/>
    <property type="project" value="UniProtKB-KW"/>
</dbReference>
<feature type="domain" description="Rieske" evidence="9">
    <location>
        <begin position="224"/>
        <end position="324"/>
    </location>
</feature>
<evidence type="ECO:0000256" key="8">
    <source>
        <dbReference type="SAM" id="MobiDB-lite"/>
    </source>
</evidence>
<feature type="coiled-coil region" evidence="7">
    <location>
        <begin position="126"/>
        <end position="153"/>
    </location>
</feature>
<dbReference type="Pfam" id="PF19112">
    <property type="entry name" value="VanA_C"/>
    <property type="match status" value="1"/>
</dbReference>
<keyword evidence="6" id="KW-0411">Iron-sulfur</keyword>